<dbReference type="OrthoDB" id="2121828at2759"/>
<keyword evidence="3" id="KW-0560">Oxidoreductase</keyword>
<evidence type="ECO:0000256" key="2">
    <source>
        <dbReference type="ARBA" id="ARBA00022723"/>
    </source>
</evidence>
<evidence type="ECO:0000256" key="4">
    <source>
        <dbReference type="ARBA" id="ARBA00023008"/>
    </source>
</evidence>
<dbReference type="Gene3D" id="2.60.40.420">
    <property type="entry name" value="Cupredoxins - blue copper proteins"/>
    <property type="match status" value="3"/>
</dbReference>
<evidence type="ECO:0000256" key="1">
    <source>
        <dbReference type="ARBA" id="ARBA00010609"/>
    </source>
</evidence>
<dbReference type="AlphaFoldDB" id="A0A507C648"/>
<organism evidence="8 9">
    <name type="scientific">Synchytrium microbalum</name>
    <dbReference type="NCBI Taxonomy" id="1806994"/>
    <lineage>
        <taxon>Eukaryota</taxon>
        <taxon>Fungi</taxon>
        <taxon>Fungi incertae sedis</taxon>
        <taxon>Chytridiomycota</taxon>
        <taxon>Chytridiomycota incertae sedis</taxon>
        <taxon>Chytridiomycetes</taxon>
        <taxon>Synchytriales</taxon>
        <taxon>Synchytriaceae</taxon>
        <taxon>Synchytrium</taxon>
    </lineage>
</organism>
<dbReference type="GO" id="GO:0005507">
    <property type="term" value="F:copper ion binding"/>
    <property type="evidence" value="ECO:0007669"/>
    <property type="project" value="InterPro"/>
</dbReference>
<name>A0A507C648_9FUNG</name>
<evidence type="ECO:0000259" key="6">
    <source>
        <dbReference type="Pfam" id="PF07731"/>
    </source>
</evidence>
<keyword evidence="2" id="KW-0479">Metal-binding</keyword>
<dbReference type="STRING" id="1806994.A0A507C648"/>
<dbReference type="FunFam" id="2.60.40.420:FF:000045">
    <property type="entry name" value="Laccase 2"/>
    <property type="match status" value="1"/>
</dbReference>
<dbReference type="InterPro" id="IPR008972">
    <property type="entry name" value="Cupredoxin"/>
</dbReference>
<feature type="domain" description="Plastocyanin-like" evidence="7">
    <location>
        <begin position="5"/>
        <end position="111"/>
    </location>
</feature>
<gene>
    <name evidence="8" type="ORF">SmJEL517_g02450</name>
</gene>
<dbReference type="InterPro" id="IPR001117">
    <property type="entry name" value="Cu-oxidase_2nd"/>
</dbReference>
<dbReference type="SUPFAM" id="SSF49503">
    <property type="entry name" value="Cupredoxins"/>
    <property type="match status" value="3"/>
</dbReference>
<evidence type="ECO:0000256" key="3">
    <source>
        <dbReference type="ARBA" id="ARBA00023002"/>
    </source>
</evidence>
<dbReference type="Pfam" id="PF07732">
    <property type="entry name" value="Cu-oxidase_3"/>
    <property type="match status" value="1"/>
</dbReference>
<dbReference type="GeneID" id="42003675"/>
<evidence type="ECO:0008006" key="10">
    <source>
        <dbReference type="Google" id="ProtNLM"/>
    </source>
</evidence>
<keyword evidence="4" id="KW-0186">Copper</keyword>
<sequence length="509" mass="55715">MGAPDGVPRQMLVVNGQFPGPLIEANTGDTIVINVYNALSNGTSLHWHGMFQNGTNWMDGAASVTQCPIPPGSNFTYEFVVANQYGTYWYHSHASSQYIDGIVGPLIIHNLNDPNKALYDREIVVMISDWYHDFSQDLLVQFLSAEGIQDTPGTEPVPDNGLFNGLNVYACSADPSRIDCTGGSINSFSMEPNMRYRLRLINTGAFADFMFSVDNHTLQVIEADGISITPAAVHRLPIHVAQRYSVILTTNQTPDAYYMRAIMNQNCFNYDNPALNPETLAILRYSSVSISTVPGASSVDWGDEIQTPVCLDLNSSMLVPSVAINPPASTQTQTIVISFGTYGPGGIYNRGFMNYNSWIPLVGTSSLALAHSNISALQTTGQNLLTFEDTTVVDLVLNNVDEGTHPFHLHGHLFYVLAEGEGRFVGTIPTNPINPLRRDTISVQSYGHTVVRVVFDNPGLWMFHCHIQWHMSAGLSMQIVSNPTKIAAFNIPSQLTNFCSNQAGTLLVA</sequence>
<evidence type="ECO:0000259" key="5">
    <source>
        <dbReference type="Pfam" id="PF00394"/>
    </source>
</evidence>
<dbReference type="InterPro" id="IPR002355">
    <property type="entry name" value="Cu_oxidase_Cu_BS"/>
</dbReference>
<dbReference type="InterPro" id="IPR045087">
    <property type="entry name" value="Cu-oxidase_fam"/>
</dbReference>
<dbReference type="Pfam" id="PF07731">
    <property type="entry name" value="Cu-oxidase_2"/>
    <property type="match status" value="1"/>
</dbReference>
<dbReference type="CDD" id="cd13910">
    <property type="entry name" value="CuRO_3_MCO_like_4"/>
    <property type="match status" value="1"/>
</dbReference>
<dbReference type="GO" id="GO:0016491">
    <property type="term" value="F:oxidoreductase activity"/>
    <property type="evidence" value="ECO:0007669"/>
    <property type="project" value="UniProtKB-KW"/>
</dbReference>
<comment type="caution">
    <text evidence="8">The sequence shown here is derived from an EMBL/GenBank/DDBJ whole genome shotgun (WGS) entry which is preliminary data.</text>
</comment>
<evidence type="ECO:0000259" key="7">
    <source>
        <dbReference type="Pfam" id="PF07732"/>
    </source>
</evidence>
<reference evidence="8 9" key="1">
    <citation type="journal article" date="2019" name="Sci. Rep.">
        <title>Comparative genomics of chytrid fungi reveal insights into the obligate biotrophic and pathogenic lifestyle of Synchytrium endobioticum.</title>
        <authorList>
            <person name="van de Vossenberg B.T.L.H."/>
            <person name="Warris S."/>
            <person name="Nguyen H.D.T."/>
            <person name="van Gent-Pelzer M.P.E."/>
            <person name="Joly D.L."/>
            <person name="van de Geest H.C."/>
            <person name="Bonants P.J.M."/>
            <person name="Smith D.S."/>
            <person name="Levesque C.A."/>
            <person name="van der Lee T.A.J."/>
        </authorList>
    </citation>
    <scope>NUCLEOTIDE SEQUENCE [LARGE SCALE GENOMIC DNA]</scope>
    <source>
        <strain evidence="8 9">JEL517</strain>
    </source>
</reference>
<comment type="similarity">
    <text evidence="1">Belongs to the multicopper oxidase family.</text>
</comment>
<dbReference type="PANTHER" id="PTHR11709">
    <property type="entry name" value="MULTI-COPPER OXIDASE"/>
    <property type="match status" value="1"/>
</dbReference>
<dbReference type="CDD" id="cd13857">
    <property type="entry name" value="CuRO_1_Diphenol_Ox"/>
    <property type="match status" value="1"/>
</dbReference>
<dbReference type="InterPro" id="IPR011706">
    <property type="entry name" value="Cu-oxidase_C"/>
</dbReference>
<protein>
    <recommendedName>
        <fullName evidence="10">Laccase</fullName>
    </recommendedName>
</protein>
<dbReference type="PANTHER" id="PTHR11709:SF414">
    <property type="entry name" value="ADR239WP"/>
    <property type="match status" value="1"/>
</dbReference>
<dbReference type="Pfam" id="PF00394">
    <property type="entry name" value="Cu-oxidase"/>
    <property type="match status" value="1"/>
</dbReference>
<accession>A0A507C648</accession>
<dbReference type="RefSeq" id="XP_031025697.1">
    <property type="nucleotide sequence ID" value="XM_031168378.1"/>
</dbReference>
<dbReference type="PROSITE" id="PS00080">
    <property type="entry name" value="MULTICOPPER_OXIDASE2"/>
    <property type="match status" value="1"/>
</dbReference>
<dbReference type="EMBL" id="QEAO01000010">
    <property type="protein sequence ID" value="TPX35112.1"/>
    <property type="molecule type" value="Genomic_DNA"/>
</dbReference>
<feature type="domain" description="Plastocyanin-like" evidence="5">
    <location>
        <begin position="122"/>
        <end position="286"/>
    </location>
</feature>
<dbReference type="Proteomes" id="UP000319731">
    <property type="component" value="Unassembled WGS sequence"/>
</dbReference>
<keyword evidence="9" id="KW-1185">Reference proteome</keyword>
<feature type="domain" description="Plastocyanin-like" evidence="6">
    <location>
        <begin position="378"/>
        <end position="483"/>
    </location>
</feature>
<evidence type="ECO:0000313" key="9">
    <source>
        <dbReference type="Proteomes" id="UP000319731"/>
    </source>
</evidence>
<evidence type="ECO:0000313" key="8">
    <source>
        <dbReference type="EMBL" id="TPX35112.1"/>
    </source>
</evidence>
<dbReference type="InterPro" id="IPR011707">
    <property type="entry name" value="Cu-oxidase-like_N"/>
</dbReference>
<dbReference type="PROSITE" id="PS00079">
    <property type="entry name" value="MULTICOPPER_OXIDASE1"/>
    <property type="match status" value="1"/>
</dbReference>
<dbReference type="InterPro" id="IPR033138">
    <property type="entry name" value="Cu_oxidase_CS"/>
</dbReference>
<dbReference type="CDD" id="cd13886">
    <property type="entry name" value="CuRO_2_MCO_like_1"/>
    <property type="match status" value="1"/>
</dbReference>
<proteinExistence type="inferred from homology"/>